<name>A0A369WJ16_9GAMM</name>
<keyword evidence="2" id="KW-1185">Reference proteome</keyword>
<sequence length="110" mass="12514">MKLTYKELDSRLLKEAVSRREDIVVEVTSRHASALDDLVDIVMDVKSWPKTKPSLFKKWITLQKTFLLAIRALLSHAQLVELLPVLVFSKVNVRRSHGPDGALVLLIEPK</sequence>
<proteinExistence type="predicted"/>
<dbReference type="AlphaFoldDB" id="A0A369WJ16"/>
<dbReference type="RefSeq" id="WP_133297445.1">
    <property type="nucleotide sequence ID" value="NZ_QQOH01000003.1"/>
</dbReference>
<dbReference type="Proteomes" id="UP000253769">
    <property type="component" value="Unassembled WGS sequence"/>
</dbReference>
<reference evidence="1 2" key="1">
    <citation type="submission" date="2018-07" db="EMBL/GenBank/DDBJ databases">
        <title>Motiliproteus coralliicola sp. nov., a bacterium isolated from Coral.</title>
        <authorList>
            <person name="Wang G."/>
        </authorList>
    </citation>
    <scope>NUCLEOTIDE SEQUENCE [LARGE SCALE GENOMIC DNA]</scope>
    <source>
        <strain evidence="1 2">C34</strain>
    </source>
</reference>
<evidence type="ECO:0000313" key="1">
    <source>
        <dbReference type="EMBL" id="RDE19415.1"/>
    </source>
</evidence>
<accession>A0A369WJ16</accession>
<organism evidence="1 2">
    <name type="scientific">Motiliproteus coralliicola</name>
    <dbReference type="NCBI Taxonomy" id="2283196"/>
    <lineage>
        <taxon>Bacteria</taxon>
        <taxon>Pseudomonadati</taxon>
        <taxon>Pseudomonadota</taxon>
        <taxon>Gammaproteobacteria</taxon>
        <taxon>Oceanospirillales</taxon>
        <taxon>Oceanospirillaceae</taxon>
        <taxon>Motiliproteus</taxon>
    </lineage>
</organism>
<protein>
    <submittedName>
        <fullName evidence="1">Uncharacterized protein</fullName>
    </submittedName>
</protein>
<evidence type="ECO:0000313" key="2">
    <source>
        <dbReference type="Proteomes" id="UP000253769"/>
    </source>
</evidence>
<dbReference type="EMBL" id="QQOH01000003">
    <property type="protein sequence ID" value="RDE19415.1"/>
    <property type="molecule type" value="Genomic_DNA"/>
</dbReference>
<gene>
    <name evidence="1" type="ORF">DV711_10995</name>
</gene>
<comment type="caution">
    <text evidence="1">The sequence shown here is derived from an EMBL/GenBank/DDBJ whole genome shotgun (WGS) entry which is preliminary data.</text>
</comment>